<protein>
    <submittedName>
        <fullName evidence="1">Uncharacterized protein</fullName>
    </submittedName>
</protein>
<name>A0A656DAI8_KRYT1</name>
<dbReference type="AlphaFoldDB" id="A0A656DAI8"/>
<dbReference type="Proteomes" id="UP000243065">
    <property type="component" value="Unassembled WGS sequence"/>
</dbReference>
<keyword evidence="2" id="KW-1185">Reference proteome</keyword>
<evidence type="ECO:0000313" key="2">
    <source>
        <dbReference type="Proteomes" id="UP000243065"/>
    </source>
</evidence>
<evidence type="ECO:0000313" key="1">
    <source>
        <dbReference type="EMBL" id="CUT05605.1"/>
    </source>
</evidence>
<dbReference type="RefSeq" id="WP_159420638.1">
    <property type="nucleotide sequence ID" value="NZ_CZVU01000128.1"/>
</dbReference>
<gene>
    <name evidence="1" type="ORF">JGI24_01719</name>
</gene>
<reference evidence="1 2" key="1">
    <citation type="submission" date="2015-11" db="EMBL/GenBank/DDBJ databases">
        <authorList>
            <person name="Varghese N."/>
        </authorList>
    </citation>
    <scope>NUCLEOTIDE SEQUENCE [LARGE SCALE GENOMIC DNA]</scope>
    <source>
        <strain evidence="1 2">JGI-24</strain>
    </source>
</reference>
<organism evidence="1 2">
    <name type="scientific">Kryptobacter tengchongensis</name>
    <dbReference type="NCBI Taxonomy" id="1643429"/>
    <lineage>
        <taxon>Bacteria</taxon>
        <taxon>Pseudomonadati</taxon>
        <taxon>Candidatus Kryptoniota</taxon>
        <taxon>Candidatus Kryptobacter</taxon>
    </lineage>
</organism>
<sequence>MDLNGKRIKLNYFFGKEMYLTYPPDDVSNWLTSLATLKTELTSDLVSINL</sequence>
<accession>A0A656DAI8</accession>
<dbReference type="EMBL" id="CZVU01000128">
    <property type="protein sequence ID" value="CUT05605.1"/>
    <property type="molecule type" value="Genomic_DNA"/>
</dbReference>
<proteinExistence type="predicted"/>